<name>A0ABT0YFV2_9ACTN</name>
<evidence type="ECO:0000256" key="2">
    <source>
        <dbReference type="SAM" id="Phobius"/>
    </source>
</evidence>
<dbReference type="Proteomes" id="UP001523216">
    <property type="component" value="Unassembled WGS sequence"/>
</dbReference>
<evidence type="ECO:0000313" key="4">
    <source>
        <dbReference type="Proteomes" id="UP001523216"/>
    </source>
</evidence>
<evidence type="ECO:0000313" key="3">
    <source>
        <dbReference type="EMBL" id="MCM4084914.1"/>
    </source>
</evidence>
<feature type="compositionally biased region" description="Basic and acidic residues" evidence="1">
    <location>
        <begin position="328"/>
        <end position="340"/>
    </location>
</feature>
<accession>A0ABT0YFV2</accession>
<proteinExistence type="predicted"/>
<dbReference type="EMBL" id="JAMQOL010000087">
    <property type="protein sequence ID" value="MCM4084914.1"/>
    <property type="molecule type" value="Genomic_DNA"/>
</dbReference>
<comment type="caution">
    <text evidence="3">The sequence shown here is derived from an EMBL/GenBank/DDBJ whole genome shotgun (WGS) entry which is preliminary data.</text>
</comment>
<evidence type="ECO:0000256" key="1">
    <source>
        <dbReference type="SAM" id="MobiDB-lite"/>
    </source>
</evidence>
<sequence>MKGVEYLSALTPLVSALAESQSTGIQGVSEPPESLAAAVTRVSAADAKLGDDLSTKPRWADLKDKISKLPKVTGAVNILNAHVEASDLTLALYAAVRRNAELNRDPDGDISNLQQAVAIDMPTTVTRVNRMGDYANLLQGLPAASRPQVQAQFAHEVLTVQDTVKQLTENLQAAVDNTESDTLSGSLVSSLDSFRRGVEAMNRGANPAGTPNAATMSTAQTTLQTALSNLAGITLKEMERLLDDRLGSLDYRRTEAVIMGALALLLVLGAVIWPAFTRRREAEATPDRPAGVGESTRDVALNRPGAGPGPGSPYGAPYNQAPGYGDLDPTRRGERSGAVR</sequence>
<keyword evidence="2" id="KW-0812">Transmembrane</keyword>
<keyword evidence="2" id="KW-0472">Membrane</keyword>
<dbReference type="RefSeq" id="WP_251804651.1">
    <property type="nucleotide sequence ID" value="NZ_JAMQOL010000087.1"/>
</dbReference>
<gene>
    <name evidence="3" type="ORF">LXN57_46040</name>
</gene>
<feature type="transmembrane region" description="Helical" evidence="2">
    <location>
        <begin position="256"/>
        <end position="276"/>
    </location>
</feature>
<keyword evidence="4" id="KW-1185">Reference proteome</keyword>
<feature type="region of interest" description="Disordered" evidence="1">
    <location>
        <begin position="280"/>
        <end position="340"/>
    </location>
</feature>
<organism evidence="3 4">
    <name type="scientific">Paractinoplanes hotanensis</name>
    <dbReference type="NCBI Taxonomy" id="2906497"/>
    <lineage>
        <taxon>Bacteria</taxon>
        <taxon>Bacillati</taxon>
        <taxon>Actinomycetota</taxon>
        <taxon>Actinomycetes</taxon>
        <taxon>Micromonosporales</taxon>
        <taxon>Micromonosporaceae</taxon>
        <taxon>Paractinoplanes</taxon>
    </lineage>
</organism>
<protein>
    <submittedName>
        <fullName evidence="3">Uncharacterized protein</fullName>
    </submittedName>
</protein>
<keyword evidence="2" id="KW-1133">Transmembrane helix</keyword>
<reference evidence="3 4" key="1">
    <citation type="submission" date="2022-06" db="EMBL/GenBank/DDBJ databases">
        <title>Actinoplanes abujensis sp. nov., isolated from Nigerian arid soil.</title>
        <authorList>
            <person name="Ding P."/>
        </authorList>
    </citation>
    <scope>NUCLEOTIDE SEQUENCE [LARGE SCALE GENOMIC DNA]</scope>
    <source>
        <strain evidence="4">TRM88002</strain>
    </source>
</reference>